<evidence type="ECO:0000256" key="6">
    <source>
        <dbReference type="SAM" id="Phobius"/>
    </source>
</evidence>
<dbReference type="InterPro" id="IPR006696">
    <property type="entry name" value="DUF423"/>
</dbReference>
<proteinExistence type="inferred from homology"/>
<sequence>MKQSFVITACVFGLIAVVLGAFGAHGLKDKLAADQLENWKTGVSYQFYHTLAILFLASLSGDMDKGWVNYSFICFVVGILFFSGSLYLLSTRSLTGITATRILGPVTPVGGLAFVLGWAFLLVSALKGK</sequence>
<evidence type="ECO:0000256" key="2">
    <source>
        <dbReference type="ARBA" id="ARBA00009694"/>
    </source>
</evidence>
<comment type="similarity">
    <text evidence="2">Belongs to the UPF0382 family.</text>
</comment>
<dbReference type="Proteomes" id="UP000451233">
    <property type="component" value="Unassembled WGS sequence"/>
</dbReference>
<keyword evidence="8" id="KW-1185">Reference proteome</keyword>
<accession>A0A7K1XYM2</accession>
<evidence type="ECO:0000313" key="8">
    <source>
        <dbReference type="Proteomes" id="UP000451233"/>
    </source>
</evidence>
<feature type="transmembrane region" description="Helical" evidence="6">
    <location>
        <begin position="44"/>
        <end position="60"/>
    </location>
</feature>
<dbReference type="PANTHER" id="PTHR43461:SF1">
    <property type="entry name" value="TRANSMEMBRANE PROTEIN 256"/>
    <property type="match status" value="1"/>
</dbReference>
<dbReference type="GO" id="GO:0005886">
    <property type="term" value="C:plasma membrane"/>
    <property type="evidence" value="ECO:0007669"/>
    <property type="project" value="TreeGrafter"/>
</dbReference>
<name>A0A7K1XYM2_9SPHI</name>
<gene>
    <name evidence="7" type="ORF">GS398_11480</name>
</gene>
<evidence type="ECO:0000256" key="4">
    <source>
        <dbReference type="ARBA" id="ARBA00022989"/>
    </source>
</evidence>
<evidence type="ECO:0000256" key="1">
    <source>
        <dbReference type="ARBA" id="ARBA00004141"/>
    </source>
</evidence>
<evidence type="ECO:0000313" key="7">
    <source>
        <dbReference type="EMBL" id="MXV15928.1"/>
    </source>
</evidence>
<feature type="transmembrane region" description="Helical" evidence="6">
    <location>
        <begin position="67"/>
        <end position="89"/>
    </location>
</feature>
<dbReference type="EMBL" id="WVHS01000002">
    <property type="protein sequence ID" value="MXV15928.1"/>
    <property type="molecule type" value="Genomic_DNA"/>
</dbReference>
<dbReference type="Pfam" id="PF04241">
    <property type="entry name" value="DUF423"/>
    <property type="match status" value="1"/>
</dbReference>
<keyword evidence="3 6" id="KW-0812">Transmembrane</keyword>
<dbReference type="RefSeq" id="WP_160906894.1">
    <property type="nucleotide sequence ID" value="NZ_WVHS01000002.1"/>
</dbReference>
<dbReference type="AlphaFoldDB" id="A0A7K1XYM2"/>
<reference evidence="7 8" key="1">
    <citation type="submission" date="2019-11" db="EMBL/GenBank/DDBJ databases">
        <title>Pedobacter sp. HMF7056 Genome sequencing and assembly.</title>
        <authorList>
            <person name="Kang H."/>
            <person name="Kim H."/>
            <person name="Joh K."/>
        </authorList>
    </citation>
    <scope>NUCLEOTIDE SEQUENCE [LARGE SCALE GENOMIC DNA]</scope>
    <source>
        <strain evidence="7 8">HMF7056</strain>
    </source>
</reference>
<comment type="subcellular location">
    <subcellularLocation>
        <location evidence="1">Membrane</location>
        <topology evidence="1">Multi-pass membrane protein</topology>
    </subcellularLocation>
</comment>
<organism evidence="7 8">
    <name type="scientific">Hufsiella ginkgonis</name>
    <dbReference type="NCBI Taxonomy" id="2695274"/>
    <lineage>
        <taxon>Bacteria</taxon>
        <taxon>Pseudomonadati</taxon>
        <taxon>Bacteroidota</taxon>
        <taxon>Sphingobacteriia</taxon>
        <taxon>Sphingobacteriales</taxon>
        <taxon>Sphingobacteriaceae</taxon>
        <taxon>Hufsiella</taxon>
    </lineage>
</organism>
<keyword evidence="4 6" id="KW-1133">Transmembrane helix</keyword>
<evidence type="ECO:0000256" key="5">
    <source>
        <dbReference type="ARBA" id="ARBA00023136"/>
    </source>
</evidence>
<feature type="transmembrane region" description="Helical" evidence="6">
    <location>
        <begin position="109"/>
        <end position="126"/>
    </location>
</feature>
<protein>
    <submittedName>
        <fullName evidence="7">DUF423 domain-containing protein</fullName>
    </submittedName>
</protein>
<comment type="caution">
    <text evidence="7">The sequence shown here is derived from an EMBL/GenBank/DDBJ whole genome shotgun (WGS) entry which is preliminary data.</text>
</comment>
<keyword evidence="5 6" id="KW-0472">Membrane</keyword>
<evidence type="ECO:0000256" key="3">
    <source>
        <dbReference type="ARBA" id="ARBA00022692"/>
    </source>
</evidence>
<dbReference type="PANTHER" id="PTHR43461">
    <property type="entry name" value="TRANSMEMBRANE PROTEIN 256"/>
    <property type="match status" value="1"/>
</dbReference>